<feature type="compositionally biased region" description="Pro residues" evidence="1">
    <location>
        <begin position="245"/>
        <end position="260"/>
    </location>
</feature>
<evidence type="ECO:0000259" key="2">
    <source>
        <dbReference type="PROSITE" id="PS50006"/>
    </source>
</evidence>
<evidence type="ECO:0000256" key="1">
    <source>
        <dbReference type="SAM" id="MobiDB-lite"/>
    </source>
</evidence>
<gene>
    <name evidence="3" type="ORF">Kalk_12130</name>
</gene>
<dbReference type="Proteomes" id="UP000235116">
    <property type="component" value="Chromosome"/>
</dbReference>
<dbReference type="PROSITE" id="PS50006">
    <property type="entry name" value="FHA_DOMAIN"/>
    <property type="match status" value="1"/>
</dbReference>
<dbReference type="InterPro" id="IPR046883">
    <property type="entry name" value="T6SS_FHA_C"/>
</dbReference>
<name>A0A2K9LL95_9GAMM</name>
<accession>A0A2K9LL95</accession>
<dbReference type="Pfam" id="PF20232">
    <property type="entry name" value="T6SS_FHA_C"/>
    <property type="match status" value="1"/>
</dbReference>
<dbReference type="EMBL" id="CP022684">
    <property type="protein sequence ID" value="AUM13126.1"/>
    <property type="molecule type" value="Genomic_DNA"/>
</dbReference>
<keyword evidence="4" id="KW-1185">Reference proteome</keyword>
<feature type="region of interest" description="Disordered" evidence="1">
    <location>
        <begin position="128"/>
        <end position="165"/>
    </location>
</feature>
<dbReference type="KEGG" id="kak:Kalk_12130"/>
<feature type="compositionally biased region" description="Low complexity" evidence="1">
    <location>
        <begin position="335"/>
        <end position="347"/>
    </location>
</feature>
<dbReference type="InterPro" id="IPR017735">
    <property type="entry name" value="T6SS_FHA"/>
</dbReference>
<reference evidence="4" key="1">
    <citation type="submission" date="2017-08" db="EMBL/GenBank/DDBJ databases">
        <title>Direct submision.</title>
        <authorList>
            <person name="Kim S.-J."/>
            <person name="Rhee S.-K."/>
        </authorList>
    </citation>
    <scope>NUCLEOTIDE SEQUENCE [LARGE SCALE GENOMIC DNA]</scope>
    <source>
        <strain evidence="4">GI5</strain>
    </source>
</reference>
<organism evidence="3 4">
    <name type="scientific">Ketobacter alkanivorans</name>
    <dbReference type="NCBI Taxonomy" id="1917421"/>
    <lineage>
        <taxon>Bacteria</taxon>
        <taxon>Pseudomonadati</taxon>
        <taxon>Pseudomonadota</taxon>
        <taxon>Gammaproteobacteria</taxon>
        <taxon>Pseudomonadales</taxon>
        <taxon>Ketobacteraceae</taxon>
        <taxon>Ketobacter</taxon>
    </lineage>
</organism>
<feature type="compositionally biased region" description="Polar residues" evidence="1">
    <location>
        <begin position="293"/>
        <end position="311"/>
    </location>
</feature>
<dbReference type="RefSeq" id="WP_101894505.1">
    <property type="nucleotide sequence ID" value="NZ_CP022684.1"/>
</dbReference>
<dbReference type="Gene3D" id="2.60.200.20">
    <property type="match status" value="1"/>
</dbReference>
<feature type="compositionally biased region" description="Low complexity" evidence="1">
    <location>
        <begin position="130"/>
        <end position="145"/>
    </location>
</feature>
<dbReference type="InterPro" id="IPR050923">
    <property type="entry name" value="Cell_Proc_Reg/RNA_Proc"/>
</dbReference>
<dbReference type="SUPFAM" id="SSF49879">
    <property type="entry name" value="SMAD/FHA domain"/>
    <property type="match status" value="1"/>
</dbReference>
<evidence type="ECO:0000313" key="3">
    <source>
        <dbReference type="EMBL" id="AUM13126.1"/>
    </source>
</evidence>
<evidence type="ECO:0000313" key="4">
    <source>
        <dbReference type="Proteomes" id="UP000235116"/>
    </source>
</evidence>
<protein>
    <recommendedName>
        <fullName evidence="2">FHA domain-containing protein</fullName>
    </recommendedName>
</protein>
<feature type="domain" description="FHA" evidence="2">
    <location>
        <begin position="29"/>
        <end position="79"/>
    </location>
</feature>
<dbReference type="InterPro" id="IPR008984">
    <property type="entry name" value="SMAD_FHA_dom_sf"/>
</dbReference>
<feature type="compositionally biased region" description="Low complexity" evidence="1">
    <location>
        <begin position="280"/>
        <end position="290"/>
    </location>
</feature>
<dbReference type="OrthoDB" id="273564at2"/>
<dbReference type="CDD" id="cd00060">
    <property type="entry name" value="FHA"/>
    <property type="match status" value="1"/>
</dbReference>
<dbReference type="AlphaFoldDB" id="A0A2K9LL95"/>
<dbReference type="PANTHER" id="PTHR23308">
    <property type="entry name" value="NUCLEAR INHIBITOR OF PROTEIN PHOSPHATASE-1"/>
    <property type="match status" value="1"/>
</dbReference>
<dbReference type="InterPro" id="IPR000253">
    <property type="entry name" value="FHA_dom"/>
</dbReference>
<feature type="region of interest" description="Disordered" evidence="1">
    <location>
        <begin position="280"/>
        <end position="362"/>
    </location>
</feature>
<dbReference type="NCBIfam" id="TIGR03354">
    <property type="entry name" value="VI_FHA"/>
    <property type="match status" value="1"/>
</dbReference>
<proteinExistence type="predicted"/>
<dbReference type="SMART" id="SM00240">
    <property type="entry name" value="FHA"/>
    <property type="match status" value="1"/>
</dbReference>
<dbReference type="Pfam" id="PF00498">
    <property type="entry name" value="FHA"/>
    <property type="match status" value="1"/>
</dbReference>
<feature type="region of interest" description="Disordered" evidence="1">
    <location>
        <begin position="193"/>
        <end position="260"/>
    </location>
</feature>
<sequence length="556" mass="58886">MTTLRLTVTSAPPDSTLSGKTIDISVAGTTFGRGPGNQCVLPDGERIVSSKHASITHELGQYVVTDLSTNGTFLNDSPTAIGPNNSAPLKEGDCIAMGKYLFTVSLAASVADKPASAPTAGSFLDDLGVPPAASTPAQAPASGGADDLDQWLEPASKPAQPQPLWGASNVVQASPDFEEENDPLAAIDQARRSESPMGGSFLDSVPEEEDPDWWKGSQKDNVDPMSQAFEAPKPVPTPDFAAEPTPVPQIPTPESQTPPIPEQAAVIPEVDDADDLDALLGLDSAPAPASTPVPDQTEPSLLPVTPQSDMSSPFAAEFTEPPAMAEPVPQPQPKVEPAAKASRAQPAQPEPTPSPAASADAADTAQVLAQLLELGNLDQGQLDALTPEVVAVLNATIGHLLELLRARSSIKNELRLDRTMIQPVENNPLKFALTDKDAKRYLFGEHSGAYMSGSKAVAEAFNDIAGHQMALLAGMRSAYEKMLAKFSPEALETRFGDAATKGLLSSKKARLWDAYVEYFDKLQQDPETSFNRLFGEEFASAYETQVDDIKSSKPDR</sequence>